<accession>A0ABU7DBY6</accession>
<dbReference type="Proteomes" id="UP001352852">
    <property type="component" value="Unassembled WGS sequence"/>
</dbReference>
<proteinExistence type="predicted"/>
<organism evidence="2 3">
    <name type="scientific">Characodon lateralis</name>
    <dbReference type="NCBI Taxonomy" id="208331"/>
    <lineage>
        <taxon>Eukaryota</taxon>
        <taxon>Metazoa</taxon>
        <taxon>Chordata</taxon>
        <taxon>Craniata</taxon>
        <taxon>Vertebrata</taxon>
        <taxon>Euteleostomi</taxon>
        <taxon>Actinopterygii</taxon>
        <taxon>Neopterygii</taxon>
        <taxon>Teleostei</taxon>
        <taxon>Neoteleostei</taxon>
        <taxon>Acanthomorphata</taxon>
        <taxon>Ovalentaria</taxon>
        <taxon>Atherinomorphae</taxon>
        <taxon>Cyprinodontiformes</taxon>
        <taxon>Goodeidae</taxon>
        <taxon>Characodon</taxon>
    </lineage>
</organism>
<evidence type="ECO:0000313" key="3">
    <source>
        <dbReference type="Proteomes" id="UP001352852"/>
    </source>
</evidence>
<comment type="caution">
    <text evidence="2">The sequence shown here is derived from an EMBL/GenBank/DDBJ whole genome shotgun (WGS) entry which is preliminary data.</text>
</comment>
<keyword evidence="3" id="KW-1185">Reference proteome</keyword>
<evidence type="ECO:0000256" key="1">
    <source>
        <dbReference type="SAM" id="MobiDB-lite"/>
    </source>
</evidence>
<reference evidence="2 3" key="1">
    <citation type="submission" date="2021-06" db="EMBL/GenBank/DDBJ databases">
        <authorList>
            <person name="Palmer J.M."/>
        </authorList>
    </citation>
    <scope>NUCLEOTIDE SEQUENCE [LARGE SCALE GENOMIC DNA]</scope>
    <source>
        <strain evidence="2 3">CL_MEX2019</strain>
        <tissue evidence="2">Muscle</tissue>
    </source>
</reference>
<protein>
    <submittedName>
        <fullName evidence="2">Uncharacterized protein</fullName>
    </submittedName>
</protein>
<sequence length="87" mass="9960">MVRPLPPRTPLRDWPERNSALMSLCWQKDINSSNWNPGGHTIIDHMRPAEANCPREVPSRDAVSTSRVKRFSLPERRTTGAASPWLR</sequence>
<evidence type="ECO:0000313" key="2">
    <source>
        <dbReference type="EMBL" id="MED6272642.1"/>
    </source>
</evidence>
<dbReference type="EMBL" id="JAHUTJ010022172">
    <property type="protein sequence ID" value="MED6272642.1"/>
    <property type="molecule type" value="Genomic_DNA"/>
</dbReference>
<name>A0ABU7DBY6_9TELE</name>
<feature type="region of interest" description="Disordered" evidence="1">
    <location>
        <begin position="53"/>
        <end position="87"/>
    </location>
</feature>
<gene>
    <name evidence="2" type="ORF">CHARACLAT_032430</name>
</gene>